<dbReference type="Gene3D" id="3.55.40.10">
    <property type="entry name" value="minor pseudopilin epsh domain"/>
    <property type="match status" value="1"/>
</dbReference>
<gene>
    <name evidence="2" type="ORF">GP2143_02050</name>
</gene>
<evidence type="ECO:0008006" key="4">
    <source>
        <dbReference type="Google" id="ProtNLM"/>
    </source>
</evidence>
<dbReference type="EMBL" id="AAVT01000009">
    <property type="protein sequence ID" value="EAW30287.1"/>
    <property type="molecule type" value="Genomic_DNA"/>
</dbReference>
<comment type="caution">
    <text evidence="2">The sequence shown here is derived from an EMBL/GenBank/DDBJ whole genome shotgun (WGS) entry which is preliminary data.</text>
</comment>
<organism evidence="2 3">
    <name type="scientific">marine gamma proteobacterium HTCC2143</name>
    <dbReference type="NCBI Taxonomy" id="247633"/>
    <lineage>
        <taxon>Bacteria</taxon>
        <taxon>Pseudomonadati</taxon>
        <taxon>Pseudomonadota</taxon>
        <taxon>Gammaproteobacteria</taxon>
        <taxon>Cellvibrionales</taxon>
        <taxon>Spongiibacteraceae</taxon>
        <taxon>BD1-7 clade</taxon>
    </lineage>
</organism>
<keyword evidence="3" id="KW-1185">Reference proteome</keyword>
<proteinExistence type="predicted"/>
<keyword evidence="1" id="KW-0812">Transmembrane</keyword>
<dbReference type="Proteomes" id="UP000004931">
    <property type="component" value="Unassembled WGS sequence"/>
</dbReference>
<dbReference type="STRING" id="247633.GP2143_02050"/>
<evidence type="ECO:0000256" key="1">
    <source>
        <dbReference type="SAM" id="Phobius"/>
    </source>
</evidence>
<evidence type="ECO:0000313" key="2">
    <source>
        <dbReference type="EMBL" id="EAW30287.1"/>
    </source>
</evidence>
<keyword evidence="1" id="KW-0472">Membrane</keyword>
<sequence length="236" mass="26312">MNLMSGVSSVFEEKYRRNFSRRNDRISISSGFSLVELLVVLLIIGLGFSMASINVGSTNSLELQSEAKLFANRLALISEEAVLSREQWGVDIYREAGDDGDQFGYRWLVLSDNKQWLPENEKKQPADFLLPSSVGLKLELEGRGEEMDVLFKQKIIEQHKEVAGNSHETAKAAAQYSAAGVVKPAIWMLSNGEMSGFSLTLFDRDNLESRVIIVGDELGRIKIAEDQTAESQALYE</sequence>
<dbReference type="Pfam" id="PF07963">
    <property type="entry name" value="N_methyl"/>
    <property type="match status" value="1"/>
</dbReference>
<accession>A0YG37</accession>
<dbReference type="InterPro" id="IPR045584">
    <property type="entry name" value="Pilin-like"/>
</dbReference>
<protein>
    <recommendedName>
        <fullName evidence="4">General secretion pathway protein H</fullName>
    </recommendedName>
</protein>
<dbReference type="eggNOG" id="COG2165">
    <property type="taxonomic scope" value="Bacteria"/>
</dbReference>
<keyword evidence="1" id="KW-1133">Transmembrane helix</keyword>
<feature type="transmembrane region" description="Helical" evidence="1">
    <location>
        <begin position="26"/>
        <end position="51"/>
    </location>
</feature>
<reference evidence="2 3" key="1">
    <citation type="journal article" date="2010" name="J. Bacteriol.">
        <title>Genome sequence of the oligotrophic marine Gammaproteobacterium HTCC2143, isolated from the Oregon Coast.</title>
        <authorList>
            <person name="Oh H.M."/>
            <person name="Kang I."/>
            <person name="Ferriera S."/>
            <person name="Giovannoni S.J."/>
            <person name="Cho J.C."/>
        </authorList>
    </citation>
    <scope>NUCLEOTIDE SEQUENCE [LARGE SCALE GENOMIC DNA]</scope>
    <source>
        <strain evidence="2 3">HTCC2143</strain>
    </source>
</reference>
<dbReference type="AlphaFoldDB" id="A0YG37"/>
<evidence type="ECO:0000313" key="3">
    <source>
        <dbReference type="Proteomes" id="UP000004931"/>
    </source>
</evidence>
<dbReference type="OrthoDB" id="5739289at2"/>
<dbReference type="SUPFAM" id="SSF54523">
    <property type="entry name" value="Pili subunits"/>
    <property type="match status" value="1"/>
</dbReference>
<dbReference type="InterPro" id="IPR012902">
    <property type="entry name" value="N_methyl_site"/>
</dbReference>
<dbReference type="NCBIfam" id="TIGR02532">
    <property type="entry name" value="IV_pilin_GFxxxE"/>
    <property type="match status" value="1"/>
</dbReference>
<name>A0YG37_9GAMM</name>